<protein>
    <submittedName>
        <fullName evidence="1">Uncharacterized protein</fullName>
    </submittedName>
</protein>
<evidence type="ECO:0000313" key="2">
    <source>
        <dbReference type="Proteomes" id="UP000837857"/>
    </source>
</evidence>
<organism evidence="1 2">
    <name type="scientific">Iphiclides podalirius</name>
    <name type="common">scarce swallowtail</name>
    <dbReference type="NCBI Taxonomy" id="110791"/>
    <lineage>
        <taxon>Eukaryota</taxon>
        <taxon>Metazoa</taxon>
        <taxon>Ecdysozoa</taxon>
        <taxon>Arthropoda</taxon>
        <taxon>Hexapoda</taxon>
        <taxon>Insecta</taxon>
        <taxon>Pterygota</taxon>
        <taxon>Neoptera</taxon>
        <taxon>Endopterygota</taxon>
        <taxon>Lepidoptera</taxon>
        <taxon>Glossata</taxon>
        <taxon>Ditrysia</taxon>
        <taxon>Papilionoidea</taxon>
        <taxon>Papilionidae</taxon>
        <taxon>Papilioninae</taxon>
        <taxon>Iphiclides</taxon>
    </lineage>
</organism>
<sequence>MASRSQLCGASVGASNLLGRRSRRNEWATDIWEWDGVVSSHAALSRGRRDTTCRRTFDSASMVFSGRLARLFTPDSICTYPDCRPGFSVAMATWPSPRRPSAKTYSGRFDAVLIENPAVKQRG</sequence>
<keyword evidence="2" id="KW-1185">Reference proteome</keyword>
<feature type="non-terminal residue" evidence="1">
    <location>
        <position position="1"/>
    </location>
</feature>
<proteinExistence type="predicted"/>
<reference evidence="1" key="1">
    <citation type="submission" date="2022-03" db="EMBL/GenBank/DDBJ databases">
        <authorList>
            <person name="Martin H S."/>
        </authorList>
    </citation>
    <scope>NUCLEOTIDE SEQUENCE</scope>
</reference>
<evidence type="ECO:0000313" key="1">
    <source>
        <dbReference type="EMBL" id="CAH2076676.1"/>
    </source>
</evidence>
<name>A0ABN8J5X5_9NEOP</name>
<gene>
    <name evidence="1" type="ORF">IPOD504_LOCUS17369</name>
</gene>
<dbReference type="EMBL" id="OW152821">
    <property type="protein sequence ID" value="CAH2076676.1"/>
    <property type="molecule type" value="Genomic_DNA"/>
</dbReference>
<accession>A0ABN8J5X5</accession>
<dbReference type="Proteomes" id="UP000837857">
    <property type="component" value="Chromosome 9"/>
</dbReference>